<dbReference type="RefSeq" id="WP_139917543.1">
    <property type="nucleotide sequence ID" value="NZ_CBCSLE010000020.1"/>
</dbReference>
<organism evidence="3 4">
    <name type="scientific">Corallococcus exiguus</name>
    <dbReference type="NCBI Taxonomy" id="83462"/>
    <lineage>
        <taxon>Bacteria</taxon>
        <taxon>Pseudomonadati</taxon>
        <taxon>Myxococcota</taxon>
        <taxon>Myxococcia</taxon>
        <taxon>Myxococcales</taxon>
        <taxon>Cystobacterineae</taxon>
        <taxon>Myxococcaceae</taxon>
        <taxon>Corallococcus</taxon>
    </lineage>
</organism>
<keyword evidence="2" id="KW-0472">Membrane</keyword>
<reference evidence="3 4" key="1">
    <citation type="submission" date="2020-01" db="EMBL/GenBank/DDBJ databases">
        <title>The draft genome sequence of Corallococcus exiguus DSM 14696.</title>
        <authorList>
            <person name="Zhang X."/>
            <person name="Zhu H."/>
        </authorList>
    </citation>
    <scope>NUCLEOTIDE SEQUENCE [LARGE SCALE GENOMIC DNA]</scope>
    <source>
        <strain evidence="3 4">DSM 14696</strain>
    </source>
</reference>
<dbReference type="EMBL" id="JAAAPK010000015">
    <property type="protein sequence ID" value="NBC45690.1"/>
    <property type="molecule type" value="Genomic_DNA"/>
</dbReference>
<gene>
    <name evidence="3" type="ORF">GTZ93_38455</name>
</gene>
<evidence type="ECO:0000256" key="2">
    <source>
        <dbReference type="SAM" id="Phobius"/>
    </source>
</evidence>
<keyword evidence="2" id="KW-1133">Transmembrane helix</keyword>
<protein>
    <recommendedName>
        <fullName evidence="5">DUF3592 domain-containing protein</fullName>
    </recommendedName>
</protein>
<feature type="transmembrane region" description="Helical" evidence="2">
    <location>
        <begin position="115"/>
        <end position="135"/>
    </location>
</feature>
<feature type="transmembrane region" description="Helical" evidence="2">
    <location>
        <begin position="6"/>
        <end position="25"/>
    </location>
</feature>
<evidence type="ECO:0000256" key="1">
    <source>
        <dbReference type="SAM" id="MobiDB-lite"/>
    </source>
</evidence>
<dbReference type="Proteomes" id="UP000537825">
    <property type="component" value="Unassembled WGS sequence"/>
</dbReference>
<proteinExistence type="predicted"/>
<dbReference type="AlphaFoldDB" id="A0A7X5BVQ5"/>
<keyword evidence="4" id="KW-1185">Reference proteome</keyword>
<sequence>MPSMDPMMVVIFVVGLFGVLVWLLLQRDLTLKLREEGLHAHGEVVHVGWDSDRENLIVKYVLHLQDGSDHHDQYTLQNARQKVPPAVGDAVEAFYLPHKPSRHQRVGTEVGLSRLLFRMGALVLLMVVLLVLGLINARQKDSTPSPTLRTYEAPLPAGGKRQRDAY</sequence>
<keyword evidence="2" id="KW-0812">Transmembrane</keyword>
<accession>A0A7X5BVQ5</accession>
<evidence type="ECO:0000313" key="4">
    <source>
        <dbReference type="Proteomes" id="UP000537825"/>
    </source>
</evidence>
<name>A0A7X5BVQ5_9BACT</name>
<feature type="region of interest" description="Disordered" evidence="1">
    <location>
        <begin position="140"/>
        <end position="166"/>
    </location>
</feature>
<evidence type="ECO:0008006" key="5">
    <source>
        <dbReference type="Google" id="ProtNLM"/>
    </source>
</evidence>
<comment type="caution">
    <text evidence="3">The sequence shown here is derived from an EMBL/GenBank/DDBJ whole genome shotgun (WGS) entry which is preliminary data.</text>
</comment>
<evidence type="ECO:0000313" key="3">
    <source>
        <dbReference type="EMBL" id="NBC45690.1"/>
    </source>
</evidence>